<dbReference type="EMBL" id="FOCG01000001">
    <property type="protein sequence ID" value="SEM49311.1"/>
    <property type="molecule type" value="Genomic_DNA"/>
</dbReference>
<dbReference type="PANTHER" id="PTHR47099">
    <property type="entry name" value="METHYLCOBAMIDE:COM METHYLTRANSFERASE MTBA"/>
    <property type="match status" value="1"/>
</dbReference>
<dbReference type="GO" id="GO:0006779">
    <property type="term" value="P:porphyrin-containing compound biosynthetic process"/>
    <property type="evidence" value="ECO:0007669"/>
    <property type="project" value="InterPro"/>
</dbReference>
<protein>
    <submittedName>
        <fullName evidence="2">Uroporphyrinogen decarboxylase (URO-D)</fullName>
    </submittedName>
</protein>
<dbReference type="PANTHER" id="PTHR47099:SF1">
    <property type="entry name" value="METHYLCOBAMIDE:COM METHYLTRANSFERASE MTBA"/>
    <property type="match status" value="1"/>
</dbReference>
<gene>
    <name evidence="2" type="ORF">SAMN05216180_0232</name>
</gene>
<dbReference type="Gene3D" id="3.20.20.210">
    <property type="match status" value="1"/>
</dbReference>
<dbReference type="SUPFAM" id="SSF51726">
    <property type="entry name" value="UROD/MetE-like"/>
    <property type="match status" value="1"/>
</dbReference>
<dbReference type="AlphaFoldDB" id="A0A1H7YTS3"/>
<reference evidence="2 3" key="1">
    <citation type="submission" date="2016-10" db="EMBL/GenBank/DDBJ databases">
        <authorList>
            <person name="de Groot N.N."/>
        </authorList>
    </citation>
    <scope>NUCLEOTIDE SEQUENCE [LARGE SCALE GENOMIC DNA]</scope>
    <source>
        <strain evidence="2 3">CGMCC 1.5070</strain>
    </source>
</reference>
<dbReference type="InterPro" id="IPR038071">
    <property type="entry name" value="UROD/MetE-like_sf"/>
</dbReference>
<dbReference type="STRING" id="474960.SAMN05216180_0232"/>
<dbReference type="Pfam" id="PF01208">
    <property type="entry name" value="URO-D"/>
    <property type="match status" value="1"/>
</dbReference>
<dbReference type="OrthoDB" id="1861925at2"/>
<sequence>MNSRERVLATINHKQPDRVPIDIGGTNQSGISASTLYKLREALGLEKKEIEICSLFQMLGNVDEDLRDKLGIDTIGLFNPSDSISGRNSITQPLIMCDGTPTKIFDTTAYDKLADGSFVIYPQGDKSVKPSMKMPSNGFFFDTIDRSKDFDEENLTPLEDYKDSFYRMTEGAAQYFARKSKELFENTSYAVIGNLGGGGLGDVATIPAPNEKHPKGIRKIEDWLMAHILYPEYITEVFKLQTEVMLYNLKMYHQAVGDNIQIVCISGTDFGTQNGEFIDPNLFRKLYKPFYTQINDWVHKNTNWKTFYHSCGSVVGFLDDFVDMGVDILNPVQLSAKGMDAHMLKEKYGNKLVFWGGGVDTQETLPFGTPEQVKKQVLERLEILSSEGGYVFNTIHNIVAKTPVENLLAMFEAIEQFNK</sequence>
<evidence type="ECO:0000313" key="2">
    <source>
        <dbReference type="EMBL" id="SEM49311.1"/>
    </source>
</evidence>
<feature type="domain" description="Uroporphyrinogen decarboxylase (URO-D)" evidence="1">
    <location>
        <begin position="217"/>
        <end position="416"/>
    </location>
</feature>
<organism evidence="2 3">
    <name type="scientific">Hydrogenoanaerobacterium saccharovorans</name>
    <dbReference type="NCBI Taxonomy" id="474960"/>
    <lineage>
        <taxon>Bacteria</taxon>
        <taxon>Bacillati</taxon>
        <taxon>Bacillota</taxon>
        <taxon>Clostridia</taxon>
        <taxon>Eubacteriales</taxon>
        <taxon>Oscillospiraceae</taxon>
        <taxon>Hydrogenoanaerobacterium</taxon>
    </lineage>
</organism>
<proteinExistence type="predicted"/>
<accession>A0A1H7YTS3</accession>
<dbReference type="RefSeq" id="WP_092750831.1">
    <property type="nucleotide sequence ID" value="NZ_FOCG01000001.1"/>
</dbReference>
<dbReference type="InterPro" id="IPR052024">
    <property type="entry name" value="Methanogen_methyltrans"/>
</dbReference>
<name>A0A1H7YTS3_9FIRM</name>
<dbReference type="GO" id="GO:0004853">
    <property type="term" value="F:uroporphyrinogen decarboxylase activity"/>
    <property type="evidence" value="ECO:0007669"/>
    <property type="project" value="InterPro"/>
</dbReference>
<dbReference type="Proteomes" id="UP000199158">
    <property type="component" value="Unassembled WGS sequence"/>
</dbReference>
<evidence type="ECO:0000259" key="1">
    <source>
        <dbReference type="Pfam" id="PF01208"/>
    </source>
</evidence>
<evidence type="ECO:0000313" key="3">
    <source>
        <dbReference type="Proteomes" id="UP000199158"/>
    </source>
</evidence>
<keyword evidence="3" id="KW-1185">Reference proteome</keyword>
<dbReference type="InterPro" id="IPR000257">
    <property type="entry name" value="Uroporphyrinogen_deCOase"/>
</dbReference>